<gene>
    <name evidence="3" type="primary">traM</name>
    <name evidence="3" type="ORF">ABR189_10840</name>
</gene>
<dbReference type="Proteomes" id="UP001549749">
    <property type="component" value="Unassembled WGS sequence"/>
</dbReference>
<comment type="caution">
    <text evidence="3">The sequence shown here is derived from an EMBL/GenBank/DDBJ whole genome shotgun (WGS) entry which is preliminary data.</text>
</comment>
<proteinExistence type="predicted"/>
<keyword evidence="1" id="KW-0812">Transmembrane</keyword>
<dbReference type="RefSeq" id="WP_354660505.1">
    <property type="nucleotide sequence ID" value="NZ_JBEXAC010000001.1"/>
</dbReference>
<dbReference type="InterPro" id="IPR055407">
    <property type="entry name" value="TraM_C"/>
</dbReference>
<feature type="transmembrane region" description="Helical" evidence="1">
    <location>
        <begin position="17"/>
        <end position="38"/>
    </location>
</feature>
<evidence type="ECO:0000259" key="2">
    <source>
        <dbReference type="Pfam" id="PF12508"/>
    </source>
</evidence>
<evidence type="ECO:0000313" key="3">
    <source>
        <dbReference type="EMBL" id="MET6997870.1"/>
    </source>
</evidence>
<dbReference type="NCBIfam" id="TIGR03779">
    <property type="entry name" value="Bac_Flav_CT_M"/>
    <property type="match status" value="1"/>
</dbReference>
<name>A0ABV2T5F1_9BACT</name>
<organism evidence="3 4">
    <name type="scientific">Chitinophaga defluvii</name>
    <dbReference type="NCBI Taxonomy" id="3163343"/>
    <lineage>
        <taxon>Bacteria</taxon>
        <taxon>Pseudomonadati</taxon>
        <taxon>Bacteroidota</taxon>
        <taxon>Chitinophagia</taxon>
        <taxon>Chitinophagales</taxon>
        <taxon>Chitinophagaceae</taxon>
        <taxon>Chitinophaga</taxon>
    </lineage>
</organism>
<sequence length="446" mass="49409">MEKTQSLSEEYLRKRRFAVIAPLIIFPFVTVIFSLLGGGKGVAAPMQKGKDAFNYELPAPILQDDSRMGKIDYYEKADRDSARWREIAKRDPYYDKMNGGNAADVHDLDFNSYKKEGSVNNSLKDGVVESPYSDNSEPDKNVIRVQQKLAQLNKELQRKEDIQPLNKESLLPVKDSPSVIPAVPSEVGQLEKMMQVLQDGSQSDPEMAKLDGMLDKILDIQYPSRIQDKMKKQSAEHKQLAYPVNRYSEDIVPVSSLQPALSERNHYPGDSLVIGHQPPNRFYSVDDDITSGEEDNAVSAEIPEYQTLVSGSTVKMRITSDVYIAGRLIPKNSCVYGVASINGERLQVEINSIRIDNSILPISLSAYDLDGMAGIYIPGAIARDVTKNSADQAIQGIPIMSMDPSLGVQAASAGIETAKSLLSKKVRLIKVNIKAGYQVLLKNRQN</sequence>
<protein>
    <submittedName>
        <fullName evidence="3">Conjugative transposon protein TraM</fullName>
    </submittedName>
</protein>
<keyword evidence="1" id="KW-1133">Transmembrane helix</keyword>
<accession>A0ABV2T5F1</accession>
<evidence type="ECO:0000256" key="1">
    <source>
        <dbReference type="SAM" id="Phobius"/>
    </source>
</evidence>
<keyword evidence="4" id="KW-1185">Reference proteome</keyword>
<keyword evidence="1" id="KW-0472">Membrane</keyword>
<dbReference type="EMBL" id="JBEXAC010000001">
    <property type="protein sequence ID" value="MET6997870.1"/>
    <property type="molecule type" value="Genomic_DNA"/>
</dbReference>
<dbReference type="Pfam" id="PF12508">
    <property type="entry name" value="Transposon_TraM"/>
    <property type="match status" value="1"/>
</dbReference>
<feature type="domain" description="Conjugative transposon TraM C-terminal" evidence="2">
    <location>
        <begin position="298"/>
        <end position="442"/>
    </location>
</feature>
<evidence type="ECO:0000313" key="4">
    <source>
        <dbReference type="Proteomes" id="UP001549749"/>
    </source>
</evidence>
<reference evidence="3 4" key="1">
    <citation type="submission" date="2024-06" db="EMBL/GenBank/DDBJ databases">
        <title>Chitinophaga defluvii sp. nov., isolated from municipal sewage.</title>
        <authorList>
            <person name="Zhang L."/>
        </authorList>
    </citation>
    <scope>NUCLEOTIDE SEQUENCE [LARGE SCALE GENOMIC DNA]</scope>
    <source>
        <strain evidence="3 4">H8</strain>
    </source>
</reference>
<dbReference type="InterPro" id="IPR022187">
    <property type="entry name" value="Conjug_transposon_TraM"/>
</dbReference>